<dbReference type="AlphaFoldDB" id="A0A9J5W6G5"/>
<dbReference type="OrthoDB" id="1287810at2759"/>
<reference evidence="2 3" key="1">
    <citation type="submission" date="2020-09" db="EMBL/GenBank/DDBJ databases">
        <title>De no assembly of potato wild relative species, Solanum commersonii.</title>
        <authorList>
            <person name="Cho K."/>
        </authorList>
    </citation>
    <scope>NUCLEOTIDE SEQUENCE [LARGE SCALE GENOMIC DNA]</scope>
    <source>
        <strain evidence="2">LZ3.2</strain>
        <tissue evidence="2">Leaf</tissue>
    </source>
</reference>
<feature type="compositionally biased region" description="Basic and acidic residues" evidence="1">
    <location>
        <begin position="197"/>
        <end position="206"/>
    </location>
</feature>
<evidence type="ECO:0000313" key="2">
    <source>
        <dbReference type="EMBL" id="KAG5571205.1"/>
    </source>
</evidence>
<feature type="compositionally biased region" description="Basic and acidic residues" evidence="1">
    <location>
        <begin position="123"/>
        <end position="143"/>
    </location>
</feature>
<gene>
    <name evidence="2" type="ORF">H5410_060971</name>
</gene>
<dbReference type="Proteomes" id="UP000824120">
    <property type="component" value="Chromosome 12"/>
</dbReference>
<feature type="region of interest" description="Disordered" evidence="1">
    <location>
        <begin position="174"/>
        <end position="217"/>
    </location>
</feature>
<feature type="region of interest" description="Disordered" evidence="1">
    <location>
        <begin position="110"/>
        <end position="153"/>
    </location>
</feature>
<sequence length="217" mass="24248">MGACASKPNVLNGDAPEDALDNIVAKDVEVVVKEELLNKEDIVIVDDDDVDHTSYADNLLNNEEGKGSIEEKEETLVKANEVACSEEDKYSEVQKVVDDGPKIDAIDDDKKIEHVKSQTPEEEVVKPSMESENKKDDQDKLLEETPANNTIEEVKLAFEDNKIEDKLDVAEDLNSDAQKNKTYEKPAVAENLNSDAQKNKTDDKPVATKKGKFWWDK</sequence>
<comment type="caution">
    <text evidence="2">The sequence shown here is derived from an EMBL/GenBank/DDBJ whole genome shotgun (WGS) entry which is preliminary data.</text>
</comment>
<protein>
    <submittedName>
        <fullName evidence="2">Uncharacterized protein</fullName>
    </submittedName>
</protein>
<evidence type="ECO:0000313" key="3">
    <source>
        <dbReference type="Proteomes" id="UP000824120"/>
    </source>
</evidence>
<keyword evidence="3" id="KW-1185">Reference proteome</keyword>
<accession>A0A9J5W6G5</accession>
<feature type="compositionally biased region" description="Basic residues" evidence="1">
    <location>
        <begin position="207"/>
        <end position="217"/>
    </location>
</feature>
<name>A0A9J5W6G5_SOLCO</name>
<proteinExistence type="predicted"/>
<evidence type="ECO:0000256" key="1">
    <source>
        <dbReference type="SAM" id="MobiDB-lite"/>
    </source>
</evidence>
<organism evidence="2 3">
    <name type="scientific">Solanum commersonii</name>
    <name type="common">Commerson's wild potato</name>
    <name type="synonym">Commerson's nightshade</name>
    <dbReference type="NCBI Taxonomy" id="4109"/>
    <lineage>
        <taxon>Eukaryota</taxon>
        <taxon>Viridiplantae</taxon>
        <taxon>Streptophyta</taxon>
        <taxon>Embryophyta</taxon>
        <taxon>Tracheophyta</taxon>
        <taxon>Spermatophyta</taxon>
        <taxon>Magnoliopsida</taxon>
        <taxon>eudicotyledons</taxon>
        <taxon>Gunneridae</taxon>
        <taxon>Pentapetalae</taxon>
        <taxon>asterids</taxon>
        <taxon>lamiids</taxon>
        <taxon>Solanales</taxon>
        <taxon>Solanaceae</taxon>
        <taxon>Solanoideae</taxon>
        <taxon>Solaneae</taxon>
        <taxon>Solanum</taxon>
    </lineage>
</organism>
<dbReference type="EMBL" id="JACXVP010000012">
    <property type="protein sequence ID" value="KAG5571205.1"/>
    <property type="molecule type" value="Genomic_DNA"/>
</dbReference>